<proteinExistence type="predicted"/>
<dbReference type="RefSeq" id="XP_058334496.1">
    <property type="nucleotide sequence ID" value="XM_058471355.1"/>
</dbReference>
<protein>
    <submittedName>
        <fullName evidence="2">Flavoprotein-like protein</fullName>
    </submittedName>
</protein>
<dbReference type="Pfam" id="PF03358">
    <property type="entry name" value="FMN_red"/>
    <property type="match status" value="1"/>
</dbReference>
<reference evidence="2" key="2">
    <citation type="journal article" date="2023" name="IMA Fungus">
        <title>Comparative genomic study of the Penicillium genus elucidates a diverse pangenome and 15 lateral gene transfer events.</title>
        <authorList>
            <person name="Petersen C."/>
            <person name="Sorensen T."/>
            <person name="Nielsen M.R."/>
            <person name="Sondergaard T.E."/>
            <person name="Sorensen J.L."/>
            <person name="Fitzpatrick D.A."/>
            <person name="Frisvad J.C."/>
            <person name="Nielsen K.L."/>
        </authorList>
    </citation>
    <scope>NUCLEOTIDE SEQUENCE</scope>
    <source>
        <strain evidence="2">IBT 19713</strain>
    </source>
</reference>
<dbReference type="GeneID" id="83198658"/>
<dbReference type="GO" id="GO:0005829">
    <property type="term" value="C:cytosol"/>
    <property type="evidence" value="ECO:0007669"/>
    <property type="project" value="TreeGrafter"/>
</dbReference>
<dbReference type="InterPro" id="IPR050712">
    <property type="entry name" value="NAD(P)H-dep_reductase"/>
</dbReference>
<dbReference type="GO" id="GO:0016491">
    <property type="term" value="F:oxidoreductase activity"/>
    <property type="evidence" value="ECO:0007669"/>
    <property type="project" value="InterPro"/>
</dbReference>
<dbReference type="AlphaFoldDB" id="A0A9W9TX86"/>
<name>A0A9W9TX86_9EURO</name>
<evidence type="ECO:0000259" key="1">
    <source>
        <dbReference type="Pfam" id="PF03358"/>
    </source>
</evidence>
<keyword evidence="3" id="KW-1185">Reference proteome</keyword>
<evidence type="ECO:0000313" key="2">
    <source>
        <dbReference type="EMBL" id="KAJ5247075.1"/>
    </source>
</evidence>
<accession>A0A9W9TX86</accession>
<dbReference type="InterPro" id="IPR005025">
    <property type="entry name" value="FMN_Rdtase-like_dom"/>
</dbReference>
<dbReference type="EMBL" id="JAPQKS010000002">
    <property type="protein sequence ID" value="KAJ5247075.1"/>
    <property type="molecule type" value="Genomic_DNA"/>
</dbReference>
<reference evidence="2" key="1">
    <citation type="submission" date="2022-11" db="EMBL/GenBank/DDBJ databases">
        <authorList>
            <person name="Petersen C."/>
        </authorList>
    </citation>
    <scope>NUCLEOTIDE SEQUENCE</scope>
    <source>
        <strain evidence="2">IBT 19713</strain>
    </source>
</reference>
<feature type="domain" description="NADPH-dependent FMN reductase-like" evidence="1">
    <location>
        <begin position="7"/>
        <end position="154"/>
    </location>
</feature>
<dbReference type="SUPFAM" id="SSF52218">
    <property type="entry name" value="Flavoproteins"/>
    <property type="match status" value="1"/>
</dbReference>
<gene>
    <name evidence="2" type="ORF">N7468_002058</name>
</gene>
<dbReference type="GO" id="GO:0010181">
    <property type="term" value="F:FMN binding"/>
    <property type="evidence" value="ECO:0007669"/>
    <property type="project" value="TreeGrafter"/>
</dbReference>
<organism evidence="2 3">
    <name type="scientific">Penicillium chermesinum</name>
    <dbReference type="NCBI Taxonomy" id="63820"/>
    <lineage>
        <taxon>Eukaryota</taxon>
        <taxon>Fungi</taxon>
        <taxon>Dikarya</taxon>
        <taxon>Ascomycota</taxon>
        <taxon>Pezizomycotina</taxon>
        <taxon>Eurotiomycetes</taxon>
        <taxon>Eurotiomycetidae</taxon>
        <taxon>Eurotiales</taxon>
        <taxon>Aspergillaceae</taxon>
        <taxon>Penicillium</taxon>
    </lineage>
</organism>
<dbReference type="Proteomes" id="UP001150941">
    <property type="component" value="Unassembled WGS sequence"/>
</dbReference>
<dbReference type="Gene3D" id="3.40.50.360">
    <property type="match status" value="1"/>
</dbReference>
<dbReference type="PANTHER" id="PTHR30543:SF21">
    <property type="entry name" value="NAD(P)H-DEPENDENT FMN REDUCTASE LOT6"/>
    <property type="match status" value="1"/>
</dbReference>
<evidence type="ECO:0000313" key="3">
    <source>
        <dbReference type="Proteomes" id="UP001150941"/>
    </source>
</evidence>
<dbReference type="PANTHER" id="PTHR30543">
    <property type="entry name" value="CHROMATE REDUCTASE"/>
    <property type="match status" value="1"/>
</dbReference>
<comment type="caution">
    <text evidence="2">The sequence shown here is derived from an EMBL/GenBank/DDBJ whole genome shotgun (WGS) entry which is preliminary data.</text>
</comment>
<sequence>MSPAHFRVGIICGSTRTPRVGDQITDFVLETIKSHEKAKQKDTEEIQTNPSFEFDYIDINDLYSAEDYTHEHTRAWSRRVSALDAFVFVTAQYNWGIPAPLKNAIDFLFNEWKGKPAMIVSYGGHGGGKAAAALKLCLAGGIDMRVGDRMVVSLSFPDREVLYQAVRGEKLGLDAESTTGVWSSERGHITGGWDEMIGMLRG</sequence>
<dbReference type="InterPro" id="IPR029039">
    <property type="entry name" value="Flavoprotein-like_sf"/>
</dbReference>
<dbReference type="OrthoDB" id="68575at2759"/>